<accession>A0A285RF59</accession>
<dbReference type="GO" id="GO:0005524">
    <property type="term" value="F:ATP binding"/>
    <property type="evidence" value="ECO:0007669"/>
    <property type="project" value="UniProtKB-KW"/>
</dbReference>
<dbReference type="InterPro" id="IPR007371">
    <property type="entry name" value="TPK_catalytic"/>
</dbReference>
<dbReference type="InterPro" id="IPR007373">
    <property type="entry name" value="Thiamin_PyroPKinase_B1-bd"/>
</dbReference>
<dbReference type="Gene3D" id="3.40.50.10240">
    <property type="entry name" value="Thiamin pyrophosphokinase, catalytic domain"/>
    <property type="match status" value="1"/>
</dbReference>
<evidence type="ECO:0000313" key="8">
    <source>
        <dbReference type="Proteomes" id="UP000219636"/>
    </source>
</evidence>
<dbReference type="Pfam" id="PF04263">
    <property type="entry name" value="TPK_catalytic"/>
    <property type="match status" value="1"/>
</dbReference>
<dbReference type="GO" id="GO:0006772">
    <property type="term" value="P:thiamine metabolic process"/>
    <property type="evidence" value="ECO:0007669"/>
    <property type="project" value="UniProtKB-UniRule"/>
</dbReference>
<dbReference type="PANTHER" id="PTHR41299:SF1">
    <property type="entry name" value="THIAMINE PYROPHOSPHOKINASE"/>
    <property type="match status" value="1"/>
</dbReference>
<keyword evidence="1" id="KW-0808">Transferase</keyword>
<dbReference type="AlphaFoldDB" id="A0A285RF59"/>
<keyword evidence="2" id="KW-0547">Nucleotide-binding</keyword>
<evidence type="ECO:0000256" key="4">
    <source>
        <dbReference type="ARBA" id="ARBA00022840"/>
    </source>
</evidence>
<protein>
    <recommendedName>
        <fullName evidence="5">Thiamine diphosphokinase</fullName>
        <ecNumber evidence="5">2.7.6.2</ecNumber>
    </recommendedName>
</protein>
<dbReference type="GO" id="GO:0009229">
    <property type="term" value="P:thiamine diphosphate biosynthetic process"/>
    <property type="evidence" value="ECO:0007669"/>
    <property type="project" value="InterPro"/>
</dbReference>
<dbReference type="SUPFAM" id="SSF63999">
    <property type="entry name" value="Thiamin pyrophosphokinase, catalytic domain"/>
    <property type="match status" value="1"/>
</dbReference>
<evidence type="ECO:0000259" key="6">
    <source>
        <dbReference type="SMART" id="SM00983"/>
    </source>
</evidence>
<dbReference type="SUPFAM" id="SSF63862">
    <property type="entry name" value="Thiamin pyrophosphokinase, substrate-binding domain"/>
    <property type="match status" value="1"/>
</dbReference>
<reference evidence="8" key="1">
    <citation type="submission" date="2017-08" db="EMBL/GenBank/DDBJ databases">
        <authorList>
            <person name="Varghese N."/>
            <person name="Submissions S."/>
        </authorList>
    </citation>
    <scope>NUCLEOTIDE SEQUENCE [LARGE SCALE GENOMIC DNA]</scope>
    <source>
        <strain evidence="8">JC22</strain>
    </source>
</reference>
<evidence type="ECO:0000256" key="1">
    <source>
        <dbReference type="ARBA" id="ARBA00022679"/>
    </source>
</evidence>
<dbReference type="GO" id="GO:0016301">
    <property type="term" value="F:kinase activity"/>
    <property type="evidence" value="ECO:0007669"/>
    <property type="project" value="UniProtKB-KW"/>
</dbReference>
<gene>
    <name evidence="7" type="ORF">SAMN05880501_101542</name>
</gene>
<dbReference type="RefSeq" id="WP_097072093.1">
    <property type="nucleotide sequence ID" value="NZ_OBMQ01000001.1"/>
</dbReference>
<dbReference type="OrthoDB" id="9804377at2"/>
<dbReference type="CDD" id="cd07995">
    <property type="entry name" value="TPK"/>
    <property type="match status" value="1"/>
</dbReference>
<evidence type="ECO:0000256" key="5">
    <source>
        <dbReference type="NCBIfam" id="TIGR01378"/>
    </source>
</evidence>
<dbReference type="InterPro" id="IPR006282">
    <property type="entry name" value="Thi_PPkinase"/>
</dbReference>
<proteinExistence type="predicted"/>
<evidence type="ECO:0000256" key="2">
    <source>
        <dbReference type="ARBA" id="ARBA00022741"/>
    </source>
</evidence>
<dbReference type="EC" id="2.7.6.2" evidence="5"/>
<evidence type="ECO:0000256" key="3">
    <source>
        <dbReference type="ARBA" id="ARBA00022777"/>
    </source>
</evidence>
<dbReference type="GO" id="GO:0030975">
    <property type="term" value="F:thiamine binding"/>
    <property type="evidence" value="ECO:0007669"/>
    <property type="project" value="InterPro"/>
</dbReference>
<evidence type="ECO:0000313" key="7">
    <source>
        <dbReference type="EMBL" id="SOB92726.1"/>
    </source>
</evidence>
<keyword evidence="4" id="KW-0067">ATP-binding</keyword>
<name>A0A285RF59_9BACL</name>
<dbReference type="Pfam" id="PF04265">
    <property type="entry name" value="TPK_B1_binding"/>
    <property type="match status" value="1"/>
</dbReference>
<dbReference type="Proteomes" id="UP000219636">
    <property type="component" value="Unassembled WGS sequence"/>
</dbReference>
<keyword evidence="8" id="KW-1185">Reference proteome</keyword>
<feature type="domain" description="Thiamin pyrophosphokinase thiamin-binding" evidence="6">
    <location>
        <begin position="145"/>
        <end position="211"/>
    </location>
</feature>
<dbReference type="InterPro" id="IPR036371">
    <property type="entry name" value="TPK_B1-bd_sf"/>
</dbReference>
<keyword evidence="3 7" id="KW-0418">Kinase</keyword>
<dbReference type="GO" id="GO:0004788">
    <property type="term" value="F:thiamine diphosphokinase activity"/>
    <property type="evidence" value="ECO:0007669"/>
    <property type="project" value="UniProtKB-UniRule"/>
</dbReference>
<dbReference type="PANTHER" id="PTHR41299">
    <property type="entry name" value="THIAMINE PYROPHOSPHOKINASE"/>
    <property type="match status" value="1"/>
</dbReference>
<dbReference type="InterPro" id="IPR036759">
    <property type="entry name" value="TPK_catalytic_sf"/>
</dbReference>
<dbReference type="InterPro" id="IPR053149">
    <property type="entry name" value="TPK"/>
</dbReference>
<dbReference type="NCBIfam" id="TIGR01378">
    <property type="entry name" value="thi_PPkinase"/>
    <property type="match status" value="1"/>
</dbReference>
<sequence length="217" mass="24688">MSIVVICSGGPYDEIYPLERFKNIQDIVFIGADYGSIYLLDAGITPKEVLGDFDSLSEEDWDRVSKVVKHIDKVKAEKDETDTDLALLRALSYHPAEIYLTGVTGGRLDHFEAAIRSIYRVQQANPHIEIKIINSHNEIRILLPGKHTILRDEKFRYISFFAFEEMVENVTLRGVKYETTNETIEIGTSRFTSNELILEQGYISFSSGICLMIRSSD</sequence>
<dbReference type="EMBL" id="OBMQ01000001">
    <property type="protein sequence ID" value="SOB92726.1"/>
    <property type="molecule type" value="Genomic_DNA"/>
</dbReference>
<dbReference type="SMART" id="SM00983">
    <property type="entry name" value="TPK_B1_binding"/>
    <property type="match status" value="1"/>
</dbReference>
<organism evidence="7 8">
    <name type="scientific">Ureibacillus xyleni</name>
    <dbReference type="NCBI Taxonomy" id="614648"/>
    <lineage>
        <taxon>Bacteria</taxon>
        <taxon>Bacillati</taxon>
        <taxon>Bacillota</taxon>
        <taxon>Bacilli</taxon>
        <taxon>Bacillales</taxon>
        <taxon>Caryophanaceae</taxon>
        <taxon>Ureibacillus</taxon>
    </lineage>
</organism>